<reference evidence="4 5" key="1">
    <citation type="submission" date="2018-10" db="EMBL/GenBank/DDBJ databases">
        <title>Xanthobacter tagetidis genome sequencing and assembly.</title>
        <authorList>
            <person name="Maclea K.S."/>
            <person name="Goen A.E."/>
            <person name="Fatima S.A."/>
        </authorList>
    </citation>
    <scope>NUCLEOTIDE SEQUENCE [LARGE SCALE GENOMIC DNA]</scope>
    <source>
        <strain evidence="4 5">ATCC 700314</strain>
    </source>
</reference>
<dbReference type="GO" id="GO:0005506">
    <property type="term" value="F:iron ion binding"/>
    <property type="evidence" value="ECO:0007669"/>
    <property type="project" value="InterPro"/>
</dbReference>
<dbReference type="Pfam" id="PF02738">
    <property type="entry name" value="MoCoBD_1"/>
    <property type="match status" value="1"/>
</dbReference>
<dbReference type="GO" id="GO:0016491">
    <property type="term" value="F:oxidoreductase activity"/>
    <property type="evidence" value="ECO:0007669"/>
    <property type="project" value="UniProtKB-KW"/>
</dbReference>
<dbReference type="InterPro" id="IPR037165">
    <property type="entry name" value="AldOxase/xan_DH_Mopterin-bd_sf"/>
</dbReference>
<dbReference type="OrthoDB" id="9763985at2"/>
<name>A0A3L7AG31_9HYPH</name>
<dbReference type="InterPro" id="IPR016208">
    <property type="entry name" value="Ald_Oxase/xanthine_DH-like"/>
</dbReference>
<gene>
    <name evidence="4" type="ORF">D9R14_11165</name>
</gene>
<accession>A0A3L7AG31</accession>
<dbReference type="RefSeq" id="WP_121623415.1">
    <property type="nucleotide sequence ID" value="NZ_JACIIW010000001.1"/>
</dbReference>
<dbReference type="InterPro" id="IPR008274">
    <property type="entry name" value="AldOxase/xan_DH_MoCoBD1"/>
</dbReference>
<dbReference type="InterPro" id="IPR046867">
    <property type="entry name" value="AldOxase/xan_DH_MoCoBD2"/>
</dbReference>
<dbReference type="InterPro" id="IPR036856">
    <property type="entry name" value="Ald_Oxase/Xan_DH_a/b_sf"/>
</dbReference>
<evidence type="ECO:0000313" key="5">
    <source>
        <dbReference type="Proteomes" id="UP000269692"/>
    </source>
</evidence>
<keyword evidence="1" id="KW-0500">Molybdenum</keyword>
<dbReference type="AlphaFoldDB" id="A0A3L7AG31"/>
<evidence type="ECO:0000256" key="1">
    <source>
        <dbReference type="ARBA" id="ARBA00022505"/>
    </source>
</evidence>
<dbReference type="Proteomes" id="UP000269692">
    <property type="component" value="Unassembled WGS sequence"/>
</dbReference>
<keyword evidence="5" id="KW-1185">Reference proteome</keyword>
<protein>
    <submittedName>
        <fullName evidence="4">Dehydrogenase</fullName>
    </submittedName>
</protein>
<dbReference type="PANTHER" id="PTHR11908">
    <property type="entry name" value="XANTHINE DEHYDROGENASE"/>
    <property type="match status" value="1"/>
</dbReference>
<dbReference type="Pfam" id="PF20256">
    <property type="entry name" value="MoCoBD_2"/>
    <property type="match status" value="1"/>
</dbReference>
<sequence length="781" mass="83069">MTTRFFGARVQRVEDGALVTGAGRFTDDIKLKETLSAAFVRSPFAHARIVSIDASAAKEMPGVHLVLTAADLPAAWRDKRLPLDVPAPAIRHPLTQFPLAADEVCFCGEAVAVVVADNRALAEDAAEQVMVEYDPLPAVVDCRTALAPDGPLAQTSVADNLAAKWVNEYGDIERAFAGAAHVIAEDYFQHRGTGCPLEPRAVLAQYDRAGDSLTVWSATQAPHGIKRAIVDMFDIADTQVRVIAPDVGGGFGPKLLTYPEEIVIPHCARLIGRPVKWIEDRREHMMSTAQERDQLWSVRMALDADGRILGLRGTLLHDTGAFLPWGIIMPYISATTFPGPYVVPAYRLDTSVVFTNKISTSPMRGAGRPQAVFAVERLLDRAAQVLGLDRAEIRRRNLIPAEAMPYKVGLIYRDGQPLTYDSGDYPQCQQMALDTADWAGFEARRAKARAEGRHLGIGLANYVEGTGLGPFEGATARLLPSGRILLRTGAASQGQGHRTVLAQIAADAFGVAVDEVDVEVGDTASVSVGVGAFASRLMVNAGSAVDTSSQTLALKLRQIAAAVLDAELDDIELSGGVARVMGTQGGQISFREIAKMSSGRPGFSLPRGIEPGLEATSFFAPPQAAYSNGSHVAEVEVDPETGLVKVTRYVVAHDCGRVINPLLVDGQIQGGVAHGIGNAIMERMRYDEAGNPQTTSLADYLLPDAGNVPNVEIVHMESPSPLNPLGVKGAGEGGTIPAAAAIASAIEDALSPFGVKILDAPMLPETIAMLVKNAQAQKDAR</sequence>
<proteinExistence type="predicted"/>
<dbReference type="Gene3D" id="3.90.1170.50">
    <property type="entry name" value="Aldehyde oxidase/xanthine dehydrogenase, a/b hammerhead"/>
    <property type="match status" value="1"/>
</dbReference>
<feature type="domain" description="Aldehyde oxidase/xanthine dehydrogenase a/b hammerhead" evidence="3">
    <location>
        <begin position="20"/>
        <end position="137"/>
    </location>
</feature>
<dbReference type="SMART" id="SM01008">
    <property type="entry name" value="Ald_Xan_dh_C"/>
    <property type="match status" value="1"/>
</dbReference>
<comment type="caution">
    <text evidence="4">The sequence shown here is derived from an EMBL/GenBank/DDBJ whole genome shotgun (WGS) entry which is preliminary data.</text>
</comment>
<evidence type="ECO:0000259" key="3">
    <source>
        <dbReference type="SMART" id="SM01008"/>
    </source>
</evidence>
<evidence type="ECO:0000256" key="2">
    <source>
        <dbReference type="ARBA" id="ARBA00023002"/>
    </source>
</evidence>
<keyword evidence="2" id="KW-0560">Oxidoreductase</keyword>
<organism evidence="4 5">
    <name type="scientific">Xanthobacter tagetidis</name>
    <dbReference type="NCBI Taxonomy" id="60216"/>
    <lineage>
        <taxon>Bacteria</taxon>
        <taxon>Pseudomonadati</taxon>
        <taxon>Pseudomonadota</taxon>
        <taxon>Alphaproteobacteria</taxon>
        <taxon>Hyphomicrobiales</taxon>
        <taxon>Xanthobacteraceae</taxon>
        <taxon>Xanthobacter</taxon>
    </lineage>
</organism>
<dbReference type="Gene3D" id="3.30.365.10">
    <property type="entry name" value="Aldehyde oxidase/xanthine dehydrogenase, molybdopterin binding domain"/>
    <property type="match status" value="4"/>
</dbReference>
<dbReference type="SUPFAM" id="SSF54665">
    <property type="entry name" value="CO dehydrogenase molybdoprotein N-domain-like"/>
    <property type="match status" value="1"/>
</dbReference>
<evidence type="ECO:0000313" key="4">
    <source>
        <dbReference type="EMBL" id="RLP78362.1"/>
    </source>
</evidence>
<dbReference type="SUPFAM" id="SSF56003">
    <property type="entry name" value="Molybdenum cofactor-binding domain"/>
    <property type="match status" value="1"/>
</dbReference>
<dbReference type="InterPro" id="IPR000674">
    <property type="entry name" value="Ald_Oxase/Xan_DH_a/b"/>
</dbReference>
<dbReference type="Pfam" id="PF01315">
    <property type="entry name" value="Ald_Xan_dh_C"/>
    <property type="match status" value="1"/>
</dbReference>
<dbReference type="EMBL" id="RCTF01000008">
    <property type="protein sequence ID" value="RLP78362.1"/>
    <property type="molecule type" value="Genomic_DNA"/>
</dbReference>
<dbReference type="PANTHER" id="PTHR11908:SF132">
    <property type="entry name" value="ALDEHYDE OXIDASE 1-RELATED"/>
    <property type="match status" value="1"/>
</dbReference>